<comment type="caution">
    <text evidence="2">The sequence shown here is derived from an EMBL/GenBank/DDBJ whole genome shotgun (WGS) entry which is preliminary data.</text>
</comment>
<proteinExistence type="predicted"/>
<dbReference type="Pfam" id="PF07859">
    <property type="entry name" value="Abhydrolase_3"/>
    <property type="match status" value="1"/>
</dbReference>
<evidence type="ECO:0000313" key="2">
    <source>
        <dbReference type="EMBL" id="HIW82199.1"/>
    </source>
</evidence>
<dbReference type="EMBL" id="DXGH01000065">
    <property type="protein sequence ID" value="HIW82199.1"/>
    <property type="molecule type" value="Genomic_DNA"/>
</dbReference>
<dbReference type="InterPro" id="IPR029058">
    <property type="entry name" value="AB_hydrolase_fold"/>
</dbReference>
<dbReference type="GO" id="GO:0016787">
    <property type="term" value="F:hydrolase activity"/>
    <property type="evidence" value="ECO:0007669"/>
    <property type="project" value="UniProtKB-KW"/>
</dbReference>
<feature type="domain" description="Alpha/beta hydrolase fold-3" evidence="1">
    <location>
        <begin position="77"/>
        <end position="277"/>
    </location>
</feature>
<gene>
    <name evidence="2" type="ORF">H9742_11910</name>
</gene>
<reference evidence="2" key="2">
    <citation type="submission" date="2021-04" db="EMBL/GenBank/DDBJ databases">
        <authorList>
            <person name="Gilroy R."/>
        </authorList>
    </citation>
    <scope>NUCLEOTIDE SEQUENCE</scope>
    <source>
        <strain evidence="2">CHK195-6426</strain>
    </source>
</reference>
<evidence type="ECO:0000313" key="3">
    <source>
        <dbReference type="Proteomes" id="UP000824265"/>
    </source>
</evidence>
<dbReference type="SUPFAM" id="SSF53474">
    <property type="entry name" value="alpha/beta-Hydrolases"/>
    <property type="match status" value="1"/>
</dbReference>
<evidence type="ECO:0000259" key="1">
    <source>
        <dbReference type="Pfam" id="PF07859"/>
    </source>
</evidence>
<sequence length="305" mass="34496">MVMSFKYKFLLKMFKVLKMQKIMALPPEKSQKLFRKAYKGVVIPNMSDAELDIETAQVADSTVVWYKHKKENRRLCFYLVGGGMLKYPKPRQAKGLIKLAKQCNIDFVLPYYPLVLTGHTLPDTYEMLYELYKKALEKYKPKNIYFLGGSSGGNLALGLISHINAKGEKLPMPGKIYASSPGTLLLTEEERRKAEVLDKTDVIMSQKGTLAVWEGMTGGREVPDYMKYLQLGDYTGLRDVYLSFGGDEVFTAAAESIKAALEKYDVKVTLEIGAGMYYDNNCNFNVTDDSGYIDCNFSRSRKSSR</sequence>
<keyword evidence="2" id="KW-0378">Hydrolase</keyword>
<reference evidence="2" key="1">
    <citation type="journal article" date="2021" name="PeerJ">
        <title>Extensive microbial diversity within the chicken gut microbiome revealed by metagenomics and culture.</title>
        <authorList>
            <person name="Gilroy R."/>
            <person name="Ravi A."/>
            <person name="Getino M."/>
            <person name="Pursley I."/>
            <person name="Horton D.L."/>
            <person name="Alikhan N.F."/>
            <person name="Baker D."/>
            <person name="Gharbi K."/>
            <person name="Hall N."/>
            <person name="Watson M."/>
            <person name="Adriaenssens E.M."/>
            <person name="Foster-Nyarko E."/>
            <person name="Jarju S."/>
            <person name="Secka A."/>
            <person name="Antonio M."/>
            <person name="Oren A."/>
            <person name="Chaudhuri R.R."/>
            <person name="La Ragione R."/>
            <person name="Hildebrand F."/>
            <person name="Pallen M.J."/>
        </authorList>
    </citation>
    <scope>NUCLEOTIDE SEQUENCE</scope>
    <source>
        <strain evidence="2">CHK195-6426</strain>
    </source>
</reference>
<dbReference type="InterPro" id="IPR013094">
    <property type="entry name" value="AB_hydrolase_3"/>
</dbReference>
<organism evidence="2 3">
    <name type="scientific">Candidatus Acetatifactor stercoripullorum</name>
    <dbReference type="NCBI Taxonomy" id="2838414"/>
    <lineage>
        <taxon>Bacteria</taxon>
        <taxon>Bacillati</taxon>
        <taxon>Bacillota</taxon>
        <taxon>Clostridia</taxon>
        <taxon>Lachnospirales</taxon>
        <taxon>Lachnospiraceae</taxon>
        <taxon>Acetatifactor</taxon>
    </lineage>
</organism>
<accession>A0A9D1UBX4</accession>
<dbReference type="AlphaFoldDB" id="A0A9D1UBX4"/>
<dbReference type="Gene3D" id="3.40.50.1820">
    <property type="entry name" value="alpha/beta hydrolase"/>
    <property type="match status" value="1"/>
</dbReference>
<name>A0A9D1UBX4_9FIRM</name>
<protein>
    <submittedName>
        <fullName evidence="2">Alpha/beta hydrolase</fullName>
    </submittedName>
</protein>
<dbReference type="Proteomes" id="UP000824265">
    <property type="component" value="Unassembled WGS sequence"/>
</dbReference>